<dbReference type="GO" id="GO:0005737">
    <property type="term" value="C:cytoplasm"/>
    <property type="evidence" value="ECO:0007669"/>
    <property type="project" value="TreeGrafter"/>
</dbReference>
<dbReference type="InterPro" id="IPR029071">
    <property type="entry name" value="Ubiquitin-like_domsf"/>
</dbReference>
<dbReference type="Pfam" id="PF11470">
    <property type="entry name" value="TUG-UBL1"/>
    <property type="match status" value="1"/>
</dbReference>
<dbReference type="Pfam" id="PF00789">
    <property type="entry name" value="UBX"/>
    <property type="match status" value="1"/>
</dbReference>
<feature type="compositionally biased region" description="Polar residues" evidence="1">
    <location>
        <begin position="286"/>
        <end position="300"/>
    </location>
</feature>
<dbReference type="CDD" id="cd16118">
    <property type="entry name" value="UBX2_UBXN9"/>
    <property type="match status" value="1"/>
</dbReference>
<feature type="region of interest" description="Disordered" evidence="1">
    <location>
        <begin position="345"/>
        <end position="375"/>
    </location>
</feature>
<feature type="compositionally biased region" description="Polar residues" evidence="1">
    <location>
        <begin position="588"/>
        <end position="604"/>
    </location>
</feature>
<dbReference type="InterPro" id="IPR059238">
    <property type="entry name" value="UBX1_UBXN9"/>
</dbReference>
<dbReference type="GO" id="GO:0012506">
    <property type="term" value="C:vesicle membrane"/>
    <property type="evidence" value="ECO:0007669"/>
    <property type="project" value="TreeGrafter"/>
</dbReference>
<dbReference type="FunFam" id="3.10.20.90:FF:000204">
    <property type="entry name" value="tether containing UBX domain for GLUT4"/>
    <property type="match status" value="1"/>
</dbReference>
<evidence type="ECO:0000259" key="2">
    <source>
        <dbReference type="PROSITE" id="PS50033"/>
    </source>
</evidence>
<protein>
    <recommendedName>
        <fullName evidence="2">UBX domain-containing protein</fullName>
    </recommendedName>
</protein>
<dbReference type="InterPro" id="IPR001012">
    <property type="entry name" value="UBX_dom"/>
</dbReference>
<reference evidence="3 4" key="1">
    <citation type="submission" date="2024-02" db="EMBL/GenBank/DDBJ databases">
        <title>Chromosome-scale genome assembly of the rough periwinkle Littorina saxatilis.</title>
        <authorList>
            <person name="De Jode A."/>
            <person name="Faria R."/>
            <person name="Formenti G."/>
            <person name="Sims Y."/>
            <person name="Smith T.P."/>
            <person name="Tracey A."/>
            <person name="Wood J.M.D."/>
            <person name="Zagrodzka Z.B."/>
            <person name="Johannesson K."/>
            <person name="Butlin R.K."/>
            <person name="Leder E.H."/>
        </authorList>
    </citation>
    <scope>NUCLEOTIDE SEQUENCE [LARGE SCALE GENOMIC DNA]</scope>
    <source>
        <strain evidence="3">Snail1</strain>
        <tissue evidence="3">Muscle</tissue>
    </source>
</reference>
<dbReference type="GO" id="GO:0006886">
    <property type="term" value="P:intracellular protein transport"/>
    <property type="evidence" value="ECO:0007669"/>
    <property type="project" value="TreeGrafter"/>
</dbReference>
<feature type="compositionally biased region" description="Polar residues" evidence="1">
    <location>
        <begin position="204"/>
        <end position="215"/>
    </location>
</feature>
<dbReference type="AlphaFoldDB" id="A0AAN9BYA8"/>
<dbReference type="PROSITE" id="PS50033">
    <property type="entry name" value="UBX"/>
    <property type="match status" value="1"/>
</dbReference>
<feature type="region of interest" description="Disordered" evidence="1">
    <location>
        <begin position="578"/>
        <end position="641"/>
    </location>
</feature>
<organism evidence="3 4">
    <name type="scientific">Littorina saxatilis</name>
    <dbReference type="NCBI Taxonomy" id="31220"/>
    <lineage>
        <taxon>Eukaryota</taxon>
        <taxon>Metazoa</taxon>
        <taxon>Spiralia</taxon>
        <taxon>Lophotrochozoa</taxon>
        <taxon>Mollusca</taxon>
        <taxon>Gastropoda</taxon>
        <taxon>Caenogastropoda</taxon>
        <taxon>Littorinimorpha</taxon>
        <taxon>Littorinoidea</taxon>
        <taxon>Littorinidae</taxon>
        <taxon>Littorina</taxon>
    </lineage>
</organism>
<dbReference type="EMBL" id="JBAMIC010000002">
    <property type="protein sequence ID" value="KAK7113751.1"/>
    <property type="molecule type" value="Genomic_DNA"/>
</dbReference>
<evidence type="ECO:0000313" key="4">
    <source>
        <dbReference type="Proteomes" id="UP001374579"/>
    </source>
</evidence>
<dbReference type="PANTHER" id="PTHR46467">
    <property type="entry name" value="TETHER CONTAINING UBX DOMAIN FOR GLUT4"/>
    <property type="match status" value="1"/>
</dbReference>
<dbReference type="CDD" id="cd16105">
    <property type="entry name" value="Ubl_ASPSCR1_like"/>
    <property type="match status" value="1"/>
</dbReference>
<gene>
    <name evidence="3" type="ORF">V1264_012983</name>
</gene>
<dbReference type="Proteomes" id="UP001374579">
    <property type="component" value="Unassembled WGS sequence"/>
</dbReference>
<keyword evidence="4" id="KW-1185">Reference proteome</keyword>
<feature type="compositionally biased region" description="Basic and acidic residues" evidence="1">
    <location>
        <begin position="268"/>
        <end position="282"/>
    </location>
</feature>
<dbReference type="InterPro" id="IPR021569">
    <property type="entry name" value="TUG-UBL1"/>
</dbReference>
<evidence type="ECO:0000256" key="1">
    <source>
        <dbReference type="SAM" id="MobiDB-lite"/>
    </source>
</evidence>
<dbReference type="PANTHER" id="PTHR46467:SF1">
    <property type="entry name" value="TETHER CONTAINING UBX DOMAIN FOR GLUT4"/>
    <property type="match status" value="1"/>
</dbReference>
<accession>A0AAN9BYA8</accession>
<feature type="compositionally biased region" description="Basic and acidic residues" evidence="1">
    <location>
        <begin position="228"/>
        <end position="256"/>
    </location>
</feature>
<sequence length="641" mass="71217">MATSVQVLCPNGRRQNVKVTPNTKMMQVLDDVCIKQGFVPPDDHDLIHGRKTLDLTLAFRFSNLPNNAKLELVKSATSRSQTQGEVVIALQLENGERLQHAFSPSTSLWQILEHCESQDANRKGKLIFVDSSQSPPLHPVCIYMRDEIVGEHALKYTTLRKLALTSGKAIIRLVHRGVDDGTLAGIVDKIEKEKAKQTRLAAKAQQSDASGSQHSSRVDVTANTSRTDAVKNAEEKMDVEEKGTEGKTWPKDDKKKTAVPKAEPMDTEDVKEQALTTREAREGGASSVNGGRSTESGATGQSAIEQLRMMNLPGVEIITPNDFYDLTPEQQQVARQLAERLIPGSMGGQQQASPKPKKPKTGPPRQPFADFKFPEATKGKDLYNNEFSEVKNEEYRPCEREAVIYDSNEERSSKAVAEDVPDEFFEVTDVDVKSLYKGLQKNVSDERPLMTEAMRQAELEQRHQHYDYILVRVQFPDGLVLQGCFRPKETVFALHKFVKEHLEDKGQDFYLYRTPPKQILSDMSKTLVQAHLAPASLLYFGSDKKEDHSLVASARKEIAPKRRADELSVKKLAKKQMEDMAAEGVSPMDSNIYPTSSNRLQGQGASAFSASRRPATASAPKTSATTSGDAKVPKWLKIGKK</sequence>
<name>A0AAN9BYA8_9CAEN</name>
<feature type="region of interest" description="Disordered" evidence="1">
    <location>
        <begin position="198"/>
        <end position="300"/>
    </location>
</feature>
<evidence type="ECO:0000313" key="3">
    <source>
        <dbReference type="EMBL" id="KAK7113751.1"/>
    </source>
</evidence>
<dbReference type="SUPFAM" id="SSF54236">
    <property type="entry name" value="Ubiquitin-like"/>
    <property type="match status" value="2"/>
</dbReference>
<dbReference type="GO" id="GO:0005634">
    <property type="term" value="C:nucleus"/>
    <property type="evidence" value="ECO:0007669"/>
    <property type="project" value="TreeGrafter"/>
</dbReference>
<feature type="domain" description="UBX" evidence="2">
    <location>
        <begin position="464"/>
        <end position="540"/>
    </location>
</feature>
<dbReference type="Gene3D" id="3.10.20.90">
    <property type="entry name" value="Phosphatidylinositol 3-kinase Catalytic Subunit, Chain A, domain 1"/>
    <property type="match status" value="2"/>
</dbReference>
<proteinExistence type="predicted"/>
<dbReference type="GO" id="GO:0042593">
    <property type="term" value="P:glucose homeostasis"/>
    <property type="evidence" value="ECO:0007669"/>
    <property type="project" value="TreeGrafter"/>
</dbReference>
<feature type="compositionally biased region" description="Low complexity" evidence="1">
    <location>
        <begin position="605"/>
        <end position="627"/>
    </location>
</feature>
<comment type="caution">
    <text evidence="3">The sequence shown here is derived from an EMBL/GenBank/DDBJ whole genome shotgun (WGS) entry which is preliminary data.</text>
</comment>
<dbReference type="CDD" id="cd17075">
    <property type="entry name" value="UBX1_UBXN9"/>
    <property type="match status" value="1"/>
</dbReference>